<gene>
    <name evidence="2" type="ORF">NIG5292_02171</name>
</gene>
<keyword evidence="1" id="KW-0472">Membrane</keyword>
<dbReference type="Proteomes" id="UP000048949">
    <property type="component" value="Unassembled WGS sequence"/>
</dbReference>
<feature type="transmembrane region" description="Helical" evidence="1">
    <location>
        <begin position="164"/>
        <end position="197"/>
    </location>
</feature>
<organism evidence="2 3">
    <name type="scientific">Nereida ignava</name>
    <dbReference type="NCBI Taxonomy" id="282199"/>
    <lineage>
        <taxon>Bacteria</taxon>
        <taxon>Pseudomonadati</taxon>
        <taxon>Pseudomonadota</taxon>
        <taxon>Alphaproteobacteria</taxon>
        <taxon>Rhodobacterales</taxon>
        <taxon>Roseobacteraceae</taxon>
        <taxon>Nereida</taxon>
    </lineage>
</organism>
<evidence type="ECO:0000256" key="1">
    <source>
        <dbReference type="SAM" id="Phobius"/>
    </source>
</evidence>
<dbReference type="RefSeq" id="WP_048599531.1">
    <property type="nucleotide sequence ID" value="NZ_CVPC01000013.1"/>
</dbReference>
<keyword evidence="1" id="KW-1133">Transmembrane helix</keyword>
<proteinExistence type="predicted"/>
<dbReference type="OrthoDB" id="7827048at2"/>
<dbReference type="AlphaFoldDB" id="A0A0U1NN01"/>
<keyword evidence="3" id="KW-1185">Reference proteome</keyword>
<name>A0A0U1NN01_9RHOB</name>
<keyword evidence="1" id="KW-0812">Transmembrane</keyword>
<evidence type="ECO:0000313" key="3">
    <source>
        <dbReference type="Proteomes" id="UP000048949"/>
    </source>
</evidence>
<dbReference type="EMBL" id="CVQV01000013">
    <property type="protein sequence ID" value="CRK76114.1"/>
    <property type="molecule type" value="Genomic_DNA"/>
</dbReference>
<reference evidence="2 3" key="1">
    <citation type="submission" date="2015-04" db="EMBL/GenBank/DDBJ databases">
        <authorList>
            <person name="Syromyatnikov M.Y."/>
            <person name="Popov V.N."/>
        </authorList>
    </citation>
    <scope>NUCLEOTIDE SEQUENCE [LARGE SCALE GENOMIC DNA]</scope>
    <source>
        <strain evidence="2 3">CECT 5292</strain>
    </source>
</reference>
<accession>A0A0U1NN01</accession>
<sequence length="271" mass="31414">MEFEQSQSDADTQSAATASSVPQLLKMQKNGMGRLAVSHRMREGDILVAIDGDLFLGDNETLKEVFKDHDPTEPDIAWLITFWRDGVFFNVCFSGPLRAKFDFVTPEEALPVLEGYKDLKFGPIEGYQNYEVFKDLHRNAGLHATSEDPLATYMPLFWMLNHRLYYPMLAISIIYAATFITHPLIFVVAYIMTCIYVKRAQLNLLRSYLLFENKFYWFVLAAQTEIEVMAKCRELDPKIRFAYEKEKPVRKLNRLERKELAERQAKNTDSV</sequence>
<dbReference type="STRING" id="282199.GCA_001049735_02170"/>
<protein>
    <submittedName>
        <fullName evidence="2">Uncharacterized protein</fullName>
    </submittedName>
</protein>
<evidence type="ECO:0000313" key="2">
    <source>
        <dbReference type="EMBL" id="CRK76114.1"/>
    </source>
</evidence>